<feature type="domain" description="YfjL-like C-terminal" evidence="2">
    <location>
        <begin position="116"/>
        <end position="229"/>
    </location>
</feature>
<dbReference type="Proteomes" id="UP000601522">
    <property type="component" value="Unassembled WGS sequence"/>
</dbReference>
<accession>A0A926F063</accession>
<evidence type="ECO:0000259" key="3">
    <source>
        <dbReference type="Pfam" id="PF25425"/>
    </source>
</evidence>
<keyword evidence="1" id="KW-0472">Membrane</keyword>
<organism evidence="4 5">
    <name type="scientific">Wansuia hejianensis</name>
    <dbReference type="NCBI Taxonomy" id="2763667"/>
    <lineage>
        <taxon>Bacteria</taxon>
        <taxon>Bacillati</taxon>
        <taxon>Bacillota</taxon>
        <taxon>Clostridia</taxon>
        <taxon>Lachnospirales</taxon>
        <taxon>Lachnospiraceae</taxon>
        <taxon>Wansuia</taxon>
    </lineage>
</organism>
<dbReference type="Pfam" id="PF25425">
    <property type="entry name" value="YfjL_N"/>
    <property type="match status" value="1"/>
</dbReference>
<dbReference type="EMBL" id="JACRTK010000003">
    <property type="protein sequence ID" value="MBC8590916.1"/>
    <property type="molecule type" value="Genomic_DNA"/>
</dbReference>
<dbReference type="InterPro" id="IPR056905">
    <property type="entry name" value="YfjL_C"/>
</dbReference>
<dbReference type="Pfam" id="PF24911">
    <property type="entry name" value="YfjL_C"/>
    <property type="match status" value="1"/>
</dbReference>
<comment type="caution">
    <text evidence="4">The sequence shown here is derived from an EMBL/GenBank/DDBJ whole genome shotgun (WGS) entry which is preliminary data.</text>
</comment>
<feature type="transmembrane region" description="Helical" evidence="1">
    <location>
        <begin position="12"/>
        <end position="32"/>
    </location>
</feature>
<evidence type="ECO:0000259" key="2">
    <source>
        <dbReference type="Pfam" id="PF24911"/>
    </source>
</evidence>
<evidence type="ECO:0000313" key="4">
    <source>
        <dbReference type="EMBL" id="MBC8590916.1"/>
    </source>
</evidence>
<keyword evidence="1" id="KW-1133">Transmembrane helix</keyword>
<protein>
    <submittedName>
        <fullName evidence="4">Uncharacterized protein</fullName>
    </submittedName>
</protein>
<evidence type="ECO:0000256" key="1">
    <source>
        <dbReference type="SAM" id="Phobius"/>
    </source>
</evidence>
<dbReference type="InterPro" id="IPR057359">
    <property type="entry name" value="YfjL_N"/>
</dbReference>
<gene>
    <name evidence="4" type="ORF">H8689_07300</name>
</gene>
<keyword evidence="1" id="KW-0812">Transmembrane</keyword>
<sequence>MKNKDNKGLRILAGVLAIVLILGILLITNAFVGNPISSRIARNNTKEYISNNYNFLNLEMEDTLYNFKDGSYVTGVYSNTNIDTRFNIYYRRGKISDDYNSRVLGMFNTIQRFSQEYSRLISNIISNRLGYKDEGSWVSYSDNIYENSKDIIELDMKFHKDLPLYTEVTINISSKDNTLEMAAGLLETAHKTFIEEGYIFNQYGLLSQGEKKSINIYQVKPTDIEGGNLLNLLKEALETEESKIDDEVDKEDSYPGIIVYEIEK</sequence>
<dbReference type="AlphaFoldDB" id="A0A926F063"/>
<dbReference type="RefSeq" id="WP_249323755.1">
    <property type="nucleotide sequence ID" value="NZ_JACRTK010000003.1"/>
</dbReference>
<evidence type="ECO:0000313" key="5">
    <source>
        <dbReference type="Proteomes" id="UP000601522"/>
    </source>
</evidence>
<proteinExistence type="predicted"/>
<reference evidence="4 5" key="1">
    <citation type="submission" date="2020-08" db="EMBL/GenBank/DDBJ databases">
        <title>Genome public.</title>
        <authorList>
            <person name="Liu C."/>
            <person name="Sun Q."/>
        </authorList>
    </citation>
    <scope>NUCLEOTIDE SEQUENCE [LARGE SCALE GENOMIC DNA]</scope>
    <source>
        <strain evidence="4 5">NSJ-26</strain>
    </source>
</reference>
<keyword evidence="5" id="KW-1185">Reference proteome</keyword>
<name>A0A926F063_9FIRM</name>
<feature type="domain" description="YfjL-like N-terminal" evidence="3">
    <location>
        <begin position="10"/>
        <end position="98"/>
    </location>
</feature>